<dbReference type="AlphaFoldDB" id="E6MDI5"/>
<proteinExistence type="predicted"/>
<sequence length="54" mass="6369">MFLLDMIAFFDTATASWLQMAFLLSFPSFMRSKCITPLLTRRHAFLQIHLNNIF</sequence>
<reference evidence="1 2" key="1">
    <citation type="submission" date="2010-12" db="EMBL/GenBank/DDBJ databases">
        <authorList>
            <person name="Muzny D."/>
            <person name="Qin X."/>
            <person name="Deng J."/>
            <person name="Jiang H."/>
            <person name="Liu Y."/>
            <person name="Qu J."/>
            <person name="Song X.-Z."/>
            <person name="Zhang L."/>
            <person name="Thornton R."/>
            <person name="Coyle M."/>
            <person name="Francisco L."/>
            <person name="Jackson L."/>
            <person name="Javaid M."/>
            <person name="Korchina V."/>
            <person name="Kovar C."/>
            <person name="Mata R."/>
            <person name="Mathew T."/>
            <person name="Ngo R."/>
            <person name="Nguyen L."/>
            <person name="Nguyen N."/>
            <person name="Okwuonu G."/>
            <person name="Ongeri F."/>
            <person name="Pham C."/>
            <person name="Simmons D."/>
            <person name="Wilczek-Boney K."/>
            <person name="Hale W."/>
            <person name="Jakkamsetti A."/>
            <person name="Pham P."/>
            <person name="Ruth R."/>
            <person name="San Lucas F."/>
            <person name="Warren J."/>
            <person name="Zhang J."/>
            <person name="Zhao Z."/>
            <person name="Zhou C."/>
            <person name="Zhu D."/>
            <person name="Lee S."/>
            <person name="Bess C."/>
            <person name="Blankenburg K."/>
            <person name="Forbes L."/>
            <person name="Fu Q."/>
            <person name="Gubbala S."/>
            <person name="Hirani K."/>
            <person name="Jayaseelan J.C."/>
            <person name="Lara F."/>
            <person name="Munidasa M."/>
            <person name="Palculict T."/>
            <person name="Patil S."/>
            <person name="Pu L.-L."/>
            <person name="Saada N."/>
            <person name="Tang L."/>
            <person name="Weissenberger G."/>
            <person name="Zhu Y."/>
            <person name="Hemphill L."/>
            <person name="Shang Y."/>
            <person name="Youmans B."/>
            <person name="Ayvaz T."/>
            <person name="Ross M."/>
            <person name="Santibanez J."/>
            <person name="Aqrawi P."/>
            <person name="Gross S."/>
            <person name="Joshi V."/>
            <person name="Fowler G."/>
            <person name="Nazareth L."/>
            <person name="Reid J."/>
            <person name="Worley K."/>
            <person name="Petrosino J."/>
            <person name="Highlander S."/>
            <person name="Gibbs R."/>
        </authorList>
    </citation>
    <scope>NUCLEOTIDE SEQUENCE [LARGE SCALE GENOMIC DNA]</scope>
    <source>
        <strain evidence="1 2">ATCC 23263</strain>
    </source>
</reference>
<comment type="caution">
    <text evidence="1">The sequence shown here is derived from an EMBL/GenBank/DDBJ whole genome shotgun (WGS) entry which is preliminary data.</text>
</comment>
<organism evidence="1 2">
    <name type="scientific">Pseudoramibacter alactolyticus ATCC 23263</name>
    <dbReference type="NCBI Taxonomy" id="887929"/>
    <lineage>
        <taxon>Bacteria</taxon>
        <taxon>Bacillati</taxon>
        <taxon>Bacillota</taxon>
        <taxon>Clostridia</taxon>
        <taxon>Eubacteriales</taxon>
        <taxon>Eubacteriaceae</taxon>
        <taxon>Pseudoramibacter</taxon>
    </lineage>
</organism>
<evidence type="ECO:0000313" key="1">
    <source>
        <dbReference type="EMBL" id="EFV02870.1"/>
    </source>
</evidence>
<name>E6MDI5_9FIRM</name>
<dbReference type="HOGENOM" id="CLU_3046970_0_0_9"/>
<accession>E6MDI5</accession>
<evidence type="ECO:0000313" key="2">
    <source>
        <dbReference type="Proteomes" id="UP000004754"/>
    </source>
</evidence>
<dbReference type="EMBL" id="AEQN01000003">
    <property type="protein sequence ID" value="EFV02870.1"/>
    <property type="molecule type" value="Genomic_DNA"/>
</dbReference>
<gene>
    <name evidence="1" type="ORF">HMP0721_0067</name>
</gene>
<protein>
    <submittedName>
        <fullName evidence="1">Uncharacterized protein</fullName>
    </submittedName>
</protein>
<dbReference type="STRING" id="887929.HMP0721_0067"/>
<dbReference type="Proteomes" id="UP000004754">
    <property type="component" value="Unassembled WGS sequence"/>
</dbReference>
<keyword evidence="2" id="KW-1185">Reference proteome</keyword>